<feature type="transmembrane region" description="Helical" evidence="2">
    <location>
        <begin position="117"/>
        <end position="136"/>
    </location>
</feature>
<dbReference type="EMBL" id="JBHSJG010000005">
    <property type="protein sequence ID" value="MFC4986608.1"/>
    <property type="molecule type" value="Genomic_DNA"/>
</dbReference>
<evidence type="ECO:0000313" key="3">
    <source>
        <dbReference type="EMBL" id="MFC4986608.1"/>
    </source>
</evidence>
<keyword evidence="4" id="KW-1185">Reference proteome</keyword>
<feature type="transmembrane region" description="Helical" evidence="2">
    <location>
        <begin position="142"/>
        <end position="161"/>
    </location>
</feature>
<feature type="transmembrane region" description="Helical" evidence="2">
    <location>
        <begin position="83"/>
        <end position="110"/>
    </location>
</feature>
<organism evidence="3 4">
    <name type="scientific">Saliphagus infecundisoli</name>
    <dbReference type="NCBI Taxonomy" id="1849069"/>
    <lineage>
        <taxon>Archaea</taxon>
        <taxon>Methanobacteriati</taxon>
        <taxon>Methanobacteriota</taxon>
        <taxon>Stenosarchaea group</taxon>
        <taxon>Halobacteria</taxon>
        <taxon>Halobacteriales</taxon>
        <taxon>Natrialbaceae</taxon>
        <taxon>Saliphagus</taxon>
    </lineage>
</organism>
<dbReference type="Pfam" id="PF20587">
    <property type="entry name" value="DUF6789"/>
    <property type="match status" value="1"/>
</dbReference>
<accession>A0ABD5QAA4</accession>
<keyword evidence="2" id="KW-1133">Transmembrane helix</keyword>
<proteinExistence type="predicted"/>
<gene>
    <name evidence="3" type="ORF">ACFPFO_02205</name>
</gene>
<evidence type="ECO:0000313" key="4">
    <source>
        <dbReference type="Proteomes" id="UP001595925"/>
    </source>
</evidence>
<keyword evidence="2" id="KW-0472">Membrane</keyword>
<dbReference type="Proteomes" id="UP001595925">
    <property type="component" value="Unassembled WGS sequence"/>
</dbReference>
<dbReference type="AlphaFoldDB" id="A0ABD5QAA4"/>
<name>A0ABD5QAA4_9EURY</name>
<dbReference type="InterPro" id="IPR046739">
    <property type="entry name" value="DUF6789"/>
</dbReference>
<keyword evidence="2" id="KW-0812">Transmembrane</keyword>
<evidence type="ECO:0000256" key="1">
    <source>
        <dbReference type="SAM" id="MobiDB-lite"/>
    </source>
</evidence>
<reference evidence="3 4" key="1">
    <citation type="journal article" date="2019" name="Int. J. Syst. Evol. Microbiol.">
        <title>The Global Catalogue of Microorganisms (GCM) 10K type strain sequencing project: providing services to taxonomists for standard genome sequencing and annotation.</title>
        <authorList>
            <consortium name="The Broad Institute Genomics Platform"/>
            <consortium name="The Broad Institute Genome Sequencing Center for Infectious Disease"/>
            <person name="Wu L."/>
            <person name="Ma J."/>
        </authorList>
    </citation>
    <scope>NUCLEOTIDE SEQUENCE [LARGE SCALE GENOMIC DNA]</scope>
    <source>
        <strain evidence="3 4">CGMCC 1.15824</strain>
    </source>
</reference>
<protein>
    <submittedName>
        <fullName evidence="3">DUF6789 family protein</fullName>
    </submittedName>
</protein>
<sequence>MSQGDEASPNPETPDAPFDRESDLDAEIDITPRVVLAAFAGGAAGLLAMVPVLFALPAFLQLFRADSLVDLAELGRVLGLEPSLLLGLVVFVGGGTVALPLLFVVGGAFLPPREPRAVRGITFATIMWTGFVIAFWPGEYAGAIFLGLSLGAHWVYGYVLGTTMERFAYIPQHAV</sequence>
<feature type="region of interest" description="Disordered" evidence="1">
    <location>
        <begin position="1"/>
        <end position="20"/>
    </location>
</feature>
<dbReference type="RefSeq" id="WP_224828074.1">
    <property type="nucleotide sequence ID" value="NZ_JAIVEF010000003.1"/>
</dbReference>
<comment type="caution">
    <text evidence="3">The sequence shown here is derived from an EMBL/GenBank/DDBJ whole genome shotgun (WGS) entry which is preliminary data.</text>
</comment>
<feature type="transmembrane region" description="Helical" evidence="2">
    <location>
        <begin position="34"/>
        <end position="63"/>
    </location>
</feature>
<evidence type="ECO:0000256" key="2">
    <source>
        <dbReference type="SAM" id="Phobius"/>
    </source>
</evidence>